<gene>
    <name evidence="7" type="ORF">D8674_000091</name>
</gene>
<keyword evidence="1" id="KW-0479">Metal-binding</keyword>
<protein>
    <submittedName>
        <fullName evidence="7">RING-H2 finger protein ATL63-like</fullName>
    </submittedName>
</protein>
<dbReference type="GO" id="GO:0061630">
    <property type="term" value="F:ubiquitin protein ligase activity"/>
    <property type="evidence" value="ECO:0007669"/>
    <property type="project" value="TreeGrafter"/>
</dbReference>
<proteinExistence type="predicted"/>
<dbReference type="Pfam" id="PF13639">
    <property type="entry name" value="zf-RING_2"/>
    <property type="match status" value="1"/>
</dbReference>
<evidence type="ECO:0000313" key="7">
    <source>
        <dbReference type="EMBL" id="KAB2597171.1"/>
    </source>
</evidence>
<feature type="signal peptide" evidence="5">
    <location>
        <begin position="1"/>
        <end position="27"/>
    </location>
</feature>
<dbReference type="Gene3D" id="3.30.40.10">
    <property type="entry name" value="Zinc/RING finger domain, C3HC4 (zinc finger)"/>
    <property type="match status" value="1"/>
</dbReference>
<dbReference type="Proteomes" id="UP000327157">
    <property type="component" value="Chromosome 1"/>
</dbReference>
<dbReference type="OrthoDB" id="8062037at2759"/>
<keyword evidence="5" id="KW-0732">Signal</keyword>
<dbReference type="EMBL" id="SMOL01000768">
    <property type="protein sequence ID" value="KAB2597171.1"/>
    <property type="molecule type" value="Genomic_DNA"/>
</dbReference>
<dbReference type="PANTHER" id="PTHR45969:SF81">
    <property type="entry name" value="OS08G0157400 PROTEIN"/>
    <property type="match status" value="1"/>
</dbReference>
<evidence type="ECO:0000313" key="8">
    <source>
        <dbReference type="Proteomes" id="UP000327157"/>
    </source>
</evidence>
<dbReference type="SMART" id="SM00744">
    <property type="entry name" value="RINGv"/>
    <property type="match status" value="1"/>
</dbReference>
<dbReference type="PANTHER" id="PTHR45969">
    <property type="entry name" value="RING ZINC FINGER PROTEIN-RELATED"/>
    <property type="match status" value="1"/>
</dbReference>
<keyword evidence="8" id="KW-1185">Reference proteome</keyword>
<dbReference type="PROSITE" id="PS50089">
    <property type="entry name" value="ZF_RING_2"/>
    <property type="match status" value="1"/>
</dbReference>
<comment type="caution">
    <text evidence="7">The sequence shown here is derived from an EMBL/GenBank/DDBJ whole genome shotgun (WGS) entry which is preliminary data.</text>
</comment>
<sequence length="194" mass="22711">MGRPRNLLSKLLLVLLDLLNMIKLHYCLLIKQRHQQFNKLHIYERRPLENDSFPPRPPQAATPSWRPSPWLVPLPVHCIAESVKNQLPVLQYQETLMKTRRQAEAEEQDCQVNMCIVCMDSMEEGQAVREPCNCSHAFHKECLEVWIDQGQLTCPLCRSELLPKTCSTSPNSKDKDPWRKERMVYLFGDDYFMS</sequence>
<dbReference type="SUPFAM" id="SSF57850">
    <property type="entry name" value="RING/U-box"/>
    <property type="match status" value="1"/>
</dbReference>
<organism evidence="7 8">
    <name type="scientific">Pyrus ussuriensis x Pyrus communis</name>
    <dbReference type="NCBI Taxonomy" id="2448454"/>
    <lineage>
        <taxon>Eukaryota</taxon>
        <taxon>Viridiplantae</taxon>
        <taxon>Streptophyta</taxon>
        <taxon>Embryophyta</taxon>
        <taxon>Tracheophyta</taxon>
        <taxon>Spermatophyta</taxon>
        <taxon>Magnoliopsida</taxon>
        <taxon>eudicotyledons</taxon>
        <taxon>Gunneridae</taxon>
        <taxon>Pentapetalae</taxon>
        <taxon>rosids</taxon>
        <taxon>fabids</taxon>
        <taxon>Rosales</taxon>
        <taxon>Rosaceae</taxon>
        <taxon>Amygdaloideae</taxon>
        <taxon>Maleae</taxon>
        <taxon>Pyrus</taxon>
    </lineage>
</organism>
<dbReference type="GO" id="GO:0016567">
    <property type="term" value="P:protein ubiquitination"/>
    <property type="evidence" value="ECO:0007669"/>
    <property type="project" value="TreeGrafter"/>
</dbReference>
<dbReference type="AlphaFoldDB" id="A0A5N5F4Y5"/>
<reference evidence="8" key="2">
    <citation type="submission" date="2019-10" db="EMBL/GenBank/DDBJ databases">
        <title>A de novo genome assembly of a pear dwarfing rootstock.</title>
        <authorList>
            <person name="Wang F."/>
            <person name="Wang J."/>
            <person name="Li S."/>
            <person name="Zhang Y."/>
            <person name="Fang M."/>
            <person name="Ma L."/>
            <person name="Zhao Y."/>
            <person name="Jiang S."/>
        </authorList>
    </citation>
    <scope>NUCLEOTIDE SEQUENCE [LARGE SCALE GENOMIC DNA]</scope>
</reference>
<dbReference type="InterPro" id="IPR011016">
    <property type="entry name" value="Znf_RING-CH"/>
</dbReference>
<dbReference type="InterPro" id="IPR001841">
    <property type="entry name" value="Znf_RING"/>
</dbReference>
<keyword evidence="2 4" id="KW-0863">Zinc-finger</keyword>
<dbReference type="GO" id="GO:0008270">
    <property type="term" value="F:zinc ion binding"/>
    <property type="evidence" value="ECO:0007669"/>
    <property type="project" value="UniProtKB-KW"/>
</dbReference>
<keyword evidence="3" id="KW-0862">Zinc</keyword>
<reference evidence="7 8" key="3">
    <citation type="submission" date="2019-11" db="EMBL/GenBank/DDBJ databases">
        <title>A de novo genome assembly of a pear dwarfing rootstock.</title>
        <authorList>
            <person name="Wang F."/>
            <person name="Wang J."/>
            <person name="Li S."/>
            <person name="Zhang Y."/>
            <person name="Fang M."/>
            <person name="Ma L."/>
            <person name="Zhao Y."/>
            <person name="Jiang S."/>
        </authorList>
    </citation>
    <scope>NUCLEOTIDE SEQUENCE [LARGE SCALE GENOMIC DNA]</scope>
    <source>
        <strain evidence="7">S2</strain>
        <tissue evidence="7">Leaf</tissue>
    </source>
</reference>
<evidence type="ECO:0000256" key="5">
    <source>
        <dbReference type="SAM" id="SignalP"/>
    </source>
</evidence>
<dbReference type="SMART" id="SM00184">
    <property type="entry name" value="RING"/>
    <property type="match status" value="1"/>
</dbReference>
<reference evidence="7 8" key="1">
    <citation type="submission" date="2019-09" db="EMBL/GenBank/DDBJ databases">
        <authorList>
            <person name="Ou C."/>
        </authorList>
    </citation>
    <scope>NUCLEOTIDE SEQUENCE [LARGE SCALE GENOMIC DNA]</scope>
    <source>
        <strain evidence="7">S2</strain>
        <tissue evidence="7">Leaf</tissue>
    </source>
</reference>
<feature type="chain" id="PRO_5024329897" evidence="5">
    <location>
        <begin position="28"/>
        <end position="194"/>
    </location>
</feature>
<feature type="domain" description="RING-type" evidence="6">
    <location>
        <begin position="115"/>
        <end position="158"/>
    </location>
</feature>
<evidence type="ECO:0000256" key="2">
    <source>
        <dbReference type="ARBA" id="ARBA00022771"/>
    </source>
</evidence>
<evidence type="ECO:0000256" key="3">
    <source>
        <dbReference type="ARBA" id="ARBA00022833"/>
    </source>
</evidence>
<evidence type="ECO:0000256" key="1">
    <source>
        <dbReference type="ARBA" id="ARBA00022723"/>
    </source>
</evidence>
<evidence type="ECO:0000256" key="4">
    <source>
        <dbReference type="PROSITE-ProRule" id="PRU00175"/>
    </source>
</evidence>
<evidence type="ECO:0000259" key="6">
    <source>
        <dbReference type="PROSITE" id="PS50089"/>
    </source>
</evidence>
<dbReference type="InterPro" id="IPR013083">
    <property type="entry name" value="Znf_RING/FYVE/PHD"/>
</dbReference>
<accession>A0A5N5F4Y5</accession>
<name>A0A5N5F4Y5_9ROSA</name>